<dbReference type="Proteomes" id="UP000032668">
    <property type="component" value="Unassembled WGS sequence"/>
</dbReference>
<name>A0A0D6PBP8_9PROT</name>
<proteinExistence type="predicted"/>
<dbReference type="AlphaFoldDB" id="A0A0D6PBP8"/>
<accession>A0A0D6PBP8</accession>
<dbReference type="STRING" id="1120923.SAMN02746095_01009"/>
<sequence>MDPVCHYLEQGWRDGRQPNFYFDPYWFISEHPEISRDADPLIVYLTQGELQGWPPSQHFDLNWYRCTYEPPPGQSILGHFLRHRRSGTVSPNPGFDAAFYLNQYKDVAQAGLDPFEHFCLHGRAEGRMPKSEVDIIRASGLVDLNYYLLNNTDVHEASADPVEHFCHKGWKEGRKPSLYFDTVWYLERYKPLSPANPLLHYILCGEAQGCLPSKYFNPLWYRKRYAGEQLESPLQHYMRHRRTQKFSPLPFFDVDFYMSAYADSIRPNRDPFMHYLAVGGKRNFNPSPWFNAASYRNTQMPLHPDGTSQTAMEQDNPLLHFLTQLVF</sequence>
<protein>
    <submittedName>
        <fullName evidence="1">Uncharacterized protein</fullName>
    </submittedName>
</protein>
<gene>
    <name evidence="1" type="ORF">Aam_017_080</name>
</gene>
<comment type="caution">
    <text evidence="1">The sequence shown here is derived from an EMBL/GenBank/DDBJ whole genome shotgun (WGS) entry which is preliminary data.</text>
</comment>
<keyword evidence="2" id="KW-1185">Reference proteome</keyword>
<dbReference type="EMBL" id="BANC01000017">
    <property type="protein sequence ID" value="GAN79175.1"/>
    <property type="molecule type" value="Genomic_DNA"/>
</dbReference>
<organism evidence="1 2">
    <name type="scientific">Acidocella aminolytica 101 = DSM 11237</name>
    <dbReference type="NCBI Taxonomy" id="1120923"/>
    <lineage>
        <taxon>Bacteria</taxon>
        <taxon>Pseudomonadati</taxon>
        <taxon>Pseudomonadota</taxon>
        <taxon>Alphaproteobacteria</taxon>
        <taxon>Acetobacterales</taxon>
        <taxon>Acidocellaceae</taxon>
        <taxon>Acidocella</taxon>
    </lineage>
</organism>
<reference evidence="1 2" key="1">
    <citation type="submission" date="2012-11" db="EMBL/GenBank/DDBJ databases">
        <title>Whole genome sequence of Acidocella aminolytica 101 = DSM 11237.</title>
        <authorList>
            <person name="Azuma Y."/>
            <person name="Higashiura N."/>
            <person name="Hirakawa H."/>
            <person name="Matsushita K."/>
        </authorList>
    </citation>
    <scope>NUCLEOTIDE SEQUENCE [LARGE SCALE GENOMIC DNA]</scope>
    <source>
        <strain evidence="2">101 / DSM 11237</strain>
    </source>
</reference>
<evidence type="ECO:0000313" key="1">
    <source>
        <dbReference type="EMBL" id="GAN79175.1"/>
    </source>
</evidence>
<evidence type="ECO:0000313" key="2">
    <source>
        <dbReference type="Proteomes" id="UP000032668"/>
    </source>
</evidence>